<organism evidence="2 3">
    <name type="scientific">Ophiocordyceps australis</name>
    <dbReference type="NCBI Taxonomy" id="1399860"/>
    <lineage>
        <taxon>Eukaryota</taxon>
        <taxon>Fungi</taxon>
        <taxon>Dikarya</taxon>
        <taxon>Ascomycota</taxon>
        <taxon>Pezizomycotina</taxon>
        <taxon>Sordariomycetes</taxon>
        <taxon>Hypocreomycetidae</taxon>
        <taxon>Hypocreales</taxon>
        <taxon>Ophiocordycipitaceae</taxon>
        <taxon>Ophiocordyceps</taxon>
    </lineage>
</organism>
<protein>
    <submittedName>
        <fullName evidence="2">Uncharacterized protein</fullName>
    </submittedName>
</protein>
<sequence>MAASSAVSACSSPRSFYTANDSESKDSTTASSPFEFRHGRPLPRELKEHCQIYLEEQLYVCAINLFNSMLSAGLSRRPFKTGHGNGKAAVPVPPPSHLALLNTLLVHPLHTRRAEQGQQLLVPGLALDYLRNLLDVVGPLNADFRSAFQFGSSTKRPRRMAYAAHESDGDESDDSCHAGSDRIRGKLASESSLWHRGQDLWSTVGWALNTATLYPHRWRYWRTWLEFMLDAMETDWYEREALDAKDWAGAKPRLEWRRESMIWMYMNQDGCSLKRIVRALFALGDKLSRSAFGQVFDKEHKTAHKPSRKRKRDTVLDLEKDKFGDYFDDESMSSSISEPPTPQKPHKSAKQASYASSNPGLVDSVALRQRLFVLVSAATSVLGKLAELNRLYEDFVTGIRVLPLPLFAHFVSQKPNRLPSQVHVTLIKELFHQLLPSKHRDAARVDAEAEANGSISMALLEHCYMDLPANTIGLEDNAKLSLVVESAVQLLWQGDVLVYSPGLQEAAERGIQAREAKVKKKRTGRVRADASDAVARDMLTASAQRIRVLMEALKAS</sequence>
<evidence type="ECO:0000313" key="3">
    <source>
        <dbReference type="Proteomes" id="UP000224854"/>
    </source>
</evidence>
<proteinExistence type="predicted"/>
<feature type="compositionally biased region" description="Low complexity" evidence="1">
    <location>
        <begin position="1"/>
        <end position="15"/>
    </location>
</feature>
<feature type="region of interest" description="Disordered" evidence="1">
    <location>
        <begin position="329"/>
        <end position="355"/>
    </location>
</feature>
<accession>A0A2C5ZKF3</accession>
<reference evidence="2 3" key="1">
    <citation type="submission" date="2017-06" db="EMBL/GenBank/DDBJ databases">
        <title>Ant-infecting Ophiocordyceps genomes reveal a high diversity of potential behavioral manipulation genes and a possible major role for enterotoxins.</title>
        <authorList>
            <person name="De Bekker C."/>
            <person name="Evans H.C."/>
            <person name="Brachmann A."/>
            <person name="Hughes D.P."/>
        </authorList>
    </citation>
    <scope>NUCLEOTIDE SEQUENCE [LARGE SCALE GENOMIC DNA]</scope>
    <source>
        <strain evidence="2 3">1348a</strain>
    </source>
</reference>
<dbReference type="EMBL" id="NJEU01000176">
    <property type="protein sequence ID" value="PHH79741.1"/>
    <property type="molecule type" value="Genomic_DNA"/>
</dbReference>
<dbReference type="Proteomes" id="UP000224854">
    <property type="component" value="Unassembled WGS sequence"/>
</dbReference>
<evidence type="ECO:0000313" key="2">
    <source>
        <dbReference type="EMBL" id="PHH79741.1"/>
    </source>
</evidence>
<comment type="caution">
    <text evidence="2">The sequence shown here is derived from an EMBL/GenBank/DDBJ whole genome shotgun (WGS) entry which is preliminary data.</text>
</comment>
<gene>
    <name evidence="2" type="ORF">CDD82_2198</name>
</gene>
<feature type="compositionally biased region" description="Polar residues" evidence="1">
    <location>
        <begin position="17"/>
        <end position="32"/>
    </location>
</feature>
<feature type="region of interest" description="Disordered" evidence="1">
    <location>
        <begin position="1"/>
        <end position="38"/>
    </location>
</feature>
<dbReference type="OrthoDB" id="5411773at2759"/>
<keyword evidence="3" id="KW-1185">Reference proteome</keyword>
<evidence type="ECO:0000256" key="1">
    <source>
        <dbReference type="SAM" id="MobiDB-lite"/>
    </source>
</evidence>
<name>A0A2C5ZKF3_9HYPO</name>
<feature type="region of interest" description="Disordered" evidence="1">
    <location>
        <begin position="159"/>
        <end position="181"/>
    </location>
</feature>
<dbReference type="AlphaFoldDB" id="A0A2C5ZKF3"/>